<keyword evidence="3" id="KW-1185">Reference proteome</keyword>
<dbReference type="EMBL" id="JAEQNA010000017">
    <property type="protein sequence ID" value="MBL0423430.1"/>
    <property type="molecule type" value="Genomic_DNA"/>
</dbReference>
<evidence type="ECO:0000313" key="2">
    <source>
        <dbReference type="EMBL" id="MBL0423430.1"/>
    </source>
</evidence>
<dbReference type="Proteomes" id="UP000613011">
    <property type="component" value="Unassembled WGS sequence"/>
</dbReference>
<comment type="caution">
    <text evidence="2">The sequence shown here is derived from an EMBL/GenBank/DDBJ whole genome shotgun (WGS) entry which is preliminary data.</text>
</comment>
<accession>A0A936ZTN6</accession>
<dbReference type="PANTHER" id="PTHR42928">
    <property type="entry name" value="TRICARBOXYLATE-BINDING PROTEIN"/>
    <property type="match status" value="1"/>
</dbReference>
<name>A0A936ZTN6_9BURK</name>
<protein>
    <submittedName>
        <fullName evidence="2">Tripartite tricarboxylate transporter substrate binding protein</fullName>
    </submittedName>
</protein>
<proteinExistence type="inferred from homology"/>
<evidence type="ECO:0000256" key="1">
    <source>
        <dbReference type="ARBA" id="ARBA00006987"/>
    </source>
</evidence>
<dbReference type="Gene3D" id="3.40.190.10">
    <property type="entry name" value="Periplasmic binding protein-like II"/>
    <property type="match status" value="1"/>
</dbReference>
<comment type="similarity">
    <text evidence="1">Belongs to the UPF0065 (bug) family.</text>
</comment>
<dbReference type="CDD" id="cd13578">
    <property type="entry name" value="PBP2_Bug27"/>
    <property type="match status" value="1"/>
</dbReference>
<dbReference type="InterPro" id="IPR042100">
    <property type="entry name" value="Bug_dom1"/>
</dbReference>
<dbReference type="AlphaFoldDB" id="A0A936ZTN6"/>
<dbReference type="Pfam" id="PF03401">
    <property type="entry name" value="TctC"/>
    <property type="match status" value="1"/>
</dbReference>
<evidence type="ECO:0000313" key="3">
    <source>
        <dbReference type="Proteomes" id="UP000613011"/>
    </source>
</evidence>
<organism evidence="2 3">
    <name type="scientific">Ramlibacter aurantiacus</name>
    <dbReference type="NCBI Taxonomy" id="2801330"/>
    <lineage>
        <taxon>Bacteria</taxon>
        <taxon>Pseudomonadati</taxon>
        <taxon>Pseudomonadota</taxon>
        <taxon>Betaproteobacteria</taxon>
        <taxon>Burkholderiales</taxon>
        <taxon>Comamonadaceae</taxon>
        <taxon>Ramlibacter</taxon>
    </lineage>
</organism>
<dbReference type="Gene3D" id="3.40.190.150">
    <property type="entry name" value="Bordetella uptake gene, domain 1"/>
    <property type="match status" value="1"/>
</dbReference>
<sequence length="319" mass="33396">MAATAAALFGVSESAGAQQAAWPQQPIRMIVPQPPGGGTDALARLLAERLQPALGQPVIVENRTGAGGNIGTEAVARAAPDGHTLLLTTNTHVTNVAFFSKLPYDPVKDFEPVSIVGSVPFVLGVNAASPYRTVKDLIDAAKARPGVLAYASGGPGTPHQLAAELFKSMTGTDFIHVPYKGSTPAMVGLLANDVAMSISAINSMLPHIRSGRIRALAVAPAQRTPLLPDVPTIAEAVPLPGYKIDIWYGVLAPAGTPKAIVARLSQEINKVMADASVREKLVPQGLDPSGSTPEHFSEVIKFDLVKYRQVAKEAKIVAE</sequence>
<dbReference type="PIRSF" id="PIRSF017082">
    <property type="entry name" value="YflP"/>
    <property type="match status" value="1"/>
</dbReference>
<dbReference type="SUPFAM" id="SSF53850">
    <property type="entry name" value="Periplasmic binding protein-like II"/>
    <property type="match status" value="1"/>
</dbReference>
<reference evidence="2" key="1">
    <citation type="submission" date="2021-01" db="EMBL/GenBank/DDBJ databases">
        <title>Ramlibacter sp. strain AW1 16S ribosomal RNA gene Genome sequencing and assembly.</title>
        <authorList>
            <person name="Kang M."/>
        </authorList>
    </citation>
    <scope>NUCLEOTIDE SEQUENCE</scope>
    <source>
        <strain evidence="2">AW1</strain>
    </source>
</reference>
<gene>
    <name evidence="2" type="ORF">JI739_24065</name>
</gene>
<dbReference type="PANTHER" id="PTHR42928:SF5">
    <property type="entry name" value="BLR1237 PROTEIN"/>
    <property type="match status" value="1"/>
</dbReference>
<dbReference type="InterPro" id="IPR005064">
    <property type="entry name" value="BUG"/>
</dbReference>